<keyword evidence="4" id="KW-0597">Phosphoprotein</keyword>
<dbReference type="GO" id="GO:0005737">
    <property type="term" value="C:cytoplasm"/>
    <property type="evidence" value="ECO:0007669"/>
    <property type="project" value="UniProtKB-SubCell"/>
</dbReference>
<dbReference type="PANTHER" id="PTHR36203:SF1">
    <property type="entry name" value="ASCORBATE-SPECIFIC PTS SYSTEM EIIA COMPONENT"/>
    <property type="match status" value="1"/>
</dbReference>
<keyword evidence="6" id="KW-0598">Phosphotransferase system</keyword>
<reference evidence="12 13" key="1">
    <citation type="submission" date="2016-01" db="EMBL/GenBank/DDBJ databases">
        <authorList>
            <person name="Oliw E.H."/>
        </authorList>
    </citation>
    <scope>NUCLEOTIDE SEQUENCE [LARGE SCALE GENOMIC DNA]</scope>
    <source>
        <strain evidence="12 13">MJR7757A</strain>
    </source>
</reference>
<dbReference type="InterPro" id="IPR016152">
    <property type="entry name" value="PTrfase/Anion_transptr"/>
</dbReference>
<sequence length="156" mass="17360">MKGFVMLGDLVTKDLIKVNEECNDWKEAIEIGAKLLEEKGLVKESYKEAIINNFYELGPYMVIAPGIVLSHARPEFGVNETGISIITLKDELNFGNDQNDPVKLVVTLAAKDNDNHVEALADLMQLFMNEADLNGILNANSIENVYEITKKYAKGK</sequence>
<evidence type="ECO:0000256" key="7">
    <source>
        <dbReference type="ARBA" id="ARBA00022777"/>
    </source>
</evidence>
<evidence type="ECO:0000256" key="1">
    <source>
        <dbReference type="ARBA" id="ARBA00004496"/>
    </source>
</evidence>
<dbReference type="RefSeq" id="WP_283692026.1">
    <property type="nucleotide sequence ID" value="NZ_CATNZF010000011.1"/>
</dbReference>
<evidence type="ECO:0000313" key="12">
    <source>
        <dbReference type="EMBL" id="KXA14314.1"/>
    </source>
</evidence>
<keyword evidence="12" id="KW-0670">Pyruvate</keyword>
<dbReference type="Pfam" id="PF00359">
    <property type="entry name" value="PTS_EIIA_2"/>
    <property type="match status" value="1"/>
</dbReference>
<dbReference type="GO" id="GO:0016301">
    <property type="term" value="F:kinase activity"/>
    <property type="evidence" value="ECO:0007669"/>
    <property type="project" value="UniProtKB-KW"/>
</dbReference>
<evidence type="ECO:0000259" key="11">
    <source>
        <dbReference type="PROSITE" id="PS51094"/>
    </source>
</evidence>
<feature type="domain" description="PTS EIIA type-2" evidence="11">
    <location>
        <begin position="9"/>
        <end position="152"/>
    </location>
</feature>
<evidence type="ECO:0000256" key="5">
    <source>
        <dbReference type="ARBA" id="ARBA00022679"/>
    </source>
</evidence>
<evidence type="ECO:0000313" key="13">
    <source>
        <dbReference type="Proteomes" id="UP000070646"/>
    </source>
</evidence>
<name>A0A133NDH2_CLOPF</name>
<accession>A0A133NDH2</accession>
<evidence type="ECO:0000256" key="2">
    <source>
        <dbReference type="ARBA" id="ARBA00022448"/>
    </source>
</evidence>
<protein>
    <recommendedName>
        <fullName evidence="9">Ascorbate-specific PTS system EIIA component</fullName>
    </recommendedName>
    <alternativeName>
        <fullName evidence="10">Ascorbate-specific phosphotransferase enzyme IIA component</fullName>
    </alternativeName>
</protein>
<dbReference type="Proteomes" id="UP000070646">
    <property type="component" value="Unassembled WGS sequence"/>
</dbReference>
<dbReference type="InterPro" id="IPR051351">
    <property type="entry name" value="Ascorbate-PTS_EIIA_comp"/>
</dbReference>
<proteinExistence type="predicted"/>
<dbReference type="AlphaFoldDB" id="A0A133NDH2"/>
<gene>
    <name evidence="12" type="ORF">HMPREF3222_00386</name>
</gene>
<keyword evidence="7" id="KW-0418">Kinase</keyword>
<keyword evidence="5 12" id="KW-0808">Transferase</keyword>
<organism evidence="12 13">
    <name type="scientific">Clostridium perfringens</name>
    <dbReference type="NCBI Taxonomy" id="1502"/>
    <lineage>
        <taxon>Bacteria</taxon>
        <taxon>Bacillati</taxon>
        <taxon>Bacillota</taxon>
        <taxon>Clostridia</taxon>
        <taxon>Eubacteriales</taxon>
        <taxon>Clostridiaceae</taxon>
        <taxon>Clostridium</taxon>
    </lineage>
</organism>
<dbReference type="PATRIC" id="fig|1502.174.peg.389"/>
<dbReference type="GO" id="GO:0009401">
    <property type="term" value="P:phosphoenolpyruvate-dependent sugar phosphotransferase system"/>
    <property type="evidence" value="ECO:0007669"/>
    <property type="project" value="UniProtKB-KW"/>
</dbReference>
<evidence type="ECO:0000256" key="6">
    <source>
        <dbReference type="ARBA" id="ARBA00022683"/>
    </source>
</evidence>
<comment type="subcellular location">
    <subcellularLocation>
        <location evidence="1">Cytoplasm</location>
    </subcellularLocation>
</comment>
<comment type="function">
    <text evidence="8">The phosphoenolpyruvate-dependent sugar phosphotransferase system (sugar PTS), a major carbohydrate active transport system, catalyzes the phosphorylation of incoming sugar substrates concomitantly with their translocation across the cell membrane. The enzyme II UlaABC PTS system is involved in ascorbate transport.</text>
</comment>
<comment type="caution">
    <text evidence="12">The sequence shown here is derived from an EMBL/GenBank/DDBJ whole genome shotgun (WGS) entry which is preliminary data.</text>
</comment>
<evidence type="ECO:0000256" key="4">
    <source>
        <dbReference type="ARBA" id="ARBA00022553"/>
    </source>
</evidence>
<keyword evidence="3" id="KW-0963">Cytoplasm</keyword>
<keyword evidence="2" id="KW-0813">Transport</keyword>
<dbReference type="EMBL" id="LRPU01000014">
    <property type="protein sequence ID" value="KXA14314.1"/>
    <property type="molecule type" value="Genomic_DNA"/>
</dbReference>
<dbReference type="Gene3D" id="3.40.930.10">
    <property type="entry name" value="Mannitol-specific EII, Chain A"/>
    <property type="match status" value="1"/>
</dbReference>
<evidence type="ECO:0000256" key="8">
    <source>
        <dbReference type="ARBA" id="ARBA00037387"/>
    </source>
</evidence>
<dbReference type="PANTHER" id="PTHR36203">
    <property type="entry name" value="ASCORBATE-SPECIFIC PTS SYSTEM EIIA COMPONENT"/>
    <property type="match status" value="1"/>
</dbReference>
<dbReference type="InterPro" id="IPR002178">
    <property type="entry name" value="PTS_EIIA_type-2_dom"/>
</dbReference>
<dbReference type="PROSITE" id="PS51094">
    <property type="entry name" value="PTS_EIIA_TYPE_2"/>
    <property type="match status" value="1"/>
</dbReference>
<evidence type="ECO:0000256" key="3">
    <source>
        <dbReference type="ARBA" id="ARBA00022490"/>
    </source>
</evidence>
<evidence type="ECO:0000256" key="10">
    <source>
        <dbReference type="ARBA" id="ARBA00042072"/>
    </source>
</evidence>
<evidence type="ECO:0000256" key="9">
    <source>
        <dbReference type="ARBA" id="ARBA00041175"/>
    </source>
</evidence>
<dbReference type="CDD" id="cd00211">
    <property type="entry name" value="PTS_IIA_fru"/>
    <property type="match status" value="1"/>
</dbReference>
<dbReference type="SUPFAM" id="SSF55804">
    <property type="entry name" value="Phoshotransferase/anion transport protein"/>
    <property type="match status" value="1"/>
</dbReference>